<accession>A0A8J8FBP6</accession>
<keyword evidence="5" id="KW-1185">Reference proteome</keyword>
<dbReference type="PROSITE" id="PS50966">
    <property type="entry name" value="ZF_SWIM"/>
    <property type="match status" value="1"/>
</dbReference>
<sequence>MQFSDEQILALAPDESSKKSGKDLANPAKWISKGANEMALWGECQGSGSKPYQTQIDIVNLAFKCSCPSRKFPCKHGIGLLLLYSRQAKDFSISEGPAWVSEWINKRAEKEENKTDKKDKPVDEAAQAKRQKAREQKVDDGLDELLLWIKDIIRNGIINIPEKTAAYYENVARRMVDAQAPGLAGMVRVLEDINFYKEGWQTLFLDQIVKIYLVIQGYKNTGSLNETLQNDIRSLIGFTQNQDELKVKQGIRDDWFVLGKQVSQEEQLTVERNWLFGIHTNQYALVLQFYVRNQVPSVTLTPGLVTDAELVFYSSSFPIRALVKQQFSTKNLLPVKAFQNWEEVVAKETANNSFYPFAEAYPFVIQQLKPVHFNNQWWLQDADQKMMAVAENYQGIWKLLSISGGEALPVAVLGKENKYTPLGAWYNHEYKIF</sequence>
<protein>
    <submittedName>
        <fullName evidence="4">SWIM zinc finger family protein</fullName>
    </submittedName>
</protein>
<dbReference type="Pfam" id="PF04434">
    <property type="entry name" value="SWIM"/>
    <property type="match status" value="1"/>
</dbReference>
<evidence type="ECO:0000256" key="2">
    <source>
        <dbReference type="SAM" id="MobiDB-lite"/>
    </source>
</evidence>
<dbReference type="RefSeq" id="WP_171606995.1">
    <property type="nucleotide sequence ID" value="NZ_WHPF01000004.1"/>
</dbReference>
<feature type="domain" description="SWIM-type" evidence="3">
    <location>
        <begin position="52"/>
        <end position="85"/>
    </location>
</feature>
<keyword evidence="1" id="KW-0862">Zinc</keyword>
<evidence type="ECO:0000256" key="1">
    <source>
        <dbReference type="PROSITE-ProRule" id="PRU00325"/>
    </source>
</evidence>
<proteinExistence type="predicted"/>
<dbReference type="AlphaFoldDB" id="A0A8J8FBP6"/>
<keyword evidence="1" id="KW-0863">Zinc-finger</keyword>
<gene>
    <name evidence="4" type="ORF">GD597_06310</name>
</gene>
<comment type="caution">
    <text evidence="4">The sequence shown here is derived from an EMBL/GenBank/DDBJ whole genome shotgun (WGS) entry which is preliminary data.</text>
</comment>
<dbReference type="GO" id="GO:0008270">
    <property type="term" value="F:zinc ion binding"/>
    <property type="evidence" value="ECO:0007669"/>
    <property type="project" value="UniProtKB-KW"/>
</dbReference>
<keyword evidence="1" id="KW-0479">Metal-binding</keyword>
<dbReference type="InterPro" id="IPR007527">
    <property type="entry name" value="Znf_SWIM"/>
</dbReference>
<dbReference type="Proteomes" id="UP000598971">
    <property type="component" value="Unassembled WGS sequence"/>
</dbReference>
<dbReference type="EMBL" id="WHPF01000004">
    <property type="protein sequence ID" value="NNV55063.1"/>
    <property type="molecule type" value="Genomic_DNA"/>
</dbReference>
<name>A0A8J8FBP6_9BACT</name>
<feature type="region of interest" description="Disordered" evidence="2">
    <location>
        <begin position="1"/>
        <end position="24"/>
    </location>
</feature>
<evidence type="ECO:0000313" key="5">
    <source>
        <dbReference type="Proteomes" id="UP000598971"/>
    </source>
</evidence>
<reference evidence="4" key="1">
    <citation type="submission" date="2019-10" db="EMBL/GenBank/DDBJ databases">
        <title>Draft genome sequence of Panacibacter sp. KCS-6.</title>
        <authorList>
            <person name="Yim K.J."/>
        </authorList>
    </citation>
    <scope>NUCLEOTIDE SEQUENCE</scope>
    <source>
        <strain evidence="4">KCS-6</strain>
    </source>
</reference>
<evidence type="ECO:0000313" key="4">
    <source>
        <dbReference type="EMBL" id="NNV55063.1"/>
    </source>
</evidence>
<feature type="region of interest" description="Disordered" evidence="2">
    <location>
        <begin position="110"/>
        <end position="135"/>
    </location>
</feature>
<organism evidence="4 5">
    <name type="scientific">Limnovirga soli</name>
    <dbReference type="NCBI Taxonomy" id="2656915"/>
    <lineage>
        <taxon>Bacteria</taxon>
        <taxon>Pseudomonadati</taxon>
        <taxon>Bacteroidota</taxon>
        <taxon>Chitinophagia</taxon>
        <taxon>Chitinophagales</taxon>
        <taxon>Chitinophagaceae</taxon>
        <taxon>Limnovirga</taxon>
    </lineage>
</organism>
<evidence type="ECO:0000259" key="3">
    <source>
        <dbReference type="PROSITE" id="PS50966"/>
    </source>
</evidence>